<reference evidence="1" key="1">
    <citation type="journal article" date="2019" name="bioRxiv">
        <title>The Genome of the Zebra Mussel, Dreissena polymorpha: A Resource for Invasive Species Research.</title>
        <authorList>
            <person name="McCartney M.A."/>
            <person name="Auch B."/>
            <person name="Kono T."/>
            <person name="Mallez S."/>
            <person name="Zhang Y."/>
            <person name="Obille A."/>
            <person name="Becker A."/>
            <person name="Abrahante J.E."/>
            <person name="Garbe J."/>
            <person name="Badalamenti J.P."/>
            <person name="Herman A."/>
            <person name="Mangelson H."/>
            <person name="Liachko I."/>
            <person name="Sullivan S."/>
            <person name="Sone E.D."/>
            <person name="Koren S."/>
            <person name="Silverstein K.A.T."/>
            <person name="Beckman K.B."/>
            <person name="Gohl D.M."/>
        </authorList>
    </citation>
    <scope>NUCLEOTIDE SEQUENCE</scope>
    <source>
        <strain evidence="1">Duluth1</strain>
        <tissue evidence="1">Whole animal</tissue>
    </source>
</reference>
<comment type="caution">
    <text evidence="1">The sequence shown here is derived from an EMBL/GenBank/DDBJ whole genome shotgun (WGS) entry which is preliminary data.</text>
</comment>
<protein>
    <submittedName>
        <fullName evidence="1">Uncharacterized protein</fullName>
    </submittedName>
</protein>
<name>A0A9D4EZ96_DREPO</name>
<dbReference type="EMBL" id="JAIWYP010000008">
    <property type="protein sequence ID" value="KAH3789504.1"/>
    <property type="molecule type" value="Genomic_DNA"/>
</dbReference>
<accession>A0A9D4EZ96</accession>
<reference evidence="1" key="2">
    <citation type="submission" date="2020-11" db="EMBL/GenBank/DDBJ databases">
        <authorList>
            <person name="McCartney M.A."/>
            <person name="Auch B."/>
            <person name="Kono T."/>
            <person name="Mallez S."/>
            <person name="Becker A."/>
            <person name="Gohl D.M."/>
            <person name="Silverstein K.A.T."/>
            <person name="Koren S."/>
            <person name="Bechman K.B."/>
            <person name="Herman A."/>
            <person name="Abrahante J.E."/>
            <person name="Garbe J."/>
        </authorList>
    </citation>
    <scope>NUCLEOTIDE SEQUENCE</scope>
    <source>
        <strain evidence="1">Duluth1</strain>
        <tissue evidence="1">Whole animal</tissue>
    </source>
</reference>
<dbReference type="Proteomes" id="UP000828390">
    <property type="component" value="Unassembled WGS sequence"/>
</dbReference>
<keyword evidence="2" id="KW-1185">Reference proteome</keyword>
<dbReference type="AlphaFoldDB" id="A0A9D4EZ96"/>
<proteinExistence type="predicted"/>
<gene>
    <name evidence="1" type="ORF">DPMN_167685</name>
</gene>
<evidence type="ECO:0000313" key="2">
    <source>
        <dbReference type="Proteomes" id="UP000828390"/>
    </source>
</evidence>
<sequence length="102" mass="11382">MLSTLKPPQSRTLVRSYAVHFKASTITHTGQELCCPLKSLHNHAHWSGAMLSTLKPPQSRTLVRSYAVHFKAPQSRTLVRSYAVHFKASTITHTGQELCCPL</sequence>
<organism evidence="1 2">
    <name type="scientific">Dreissena polymorpha</name>
    <name type="common">Zebra mussel</name>
    <name type="synonym">Mytilus polymorpha</name>
    <dbReference type="NCBI Taxonomy" id="45954"/>
    <lineage>
        <taxon>Eukaryota</taxon>
        <taxon>Metazoa</taxon>
        <taxon>Spiralia</taxon>
        <taxon>Lophotrochozoa</taxon>
        <taxon>Mollusca</taxon>
        <taxon>Bivalvia</taxon>
        <taxon>Autobranchia</taxon>
        <taxon>Heteroconchia</taxon>
        <taxon>Euheterodonta</taxon>
        <taxon>Imparidentia</taxon>
        <taxon>Neoheterodontei</taxon>
        <taxon>Myida</taxon>
        <taxon>Dreissenoidea</taxon>
        <taxon>Dreissenidae</taxon>
        <taxon>Dreissena</taxon>
    </lineage>
</organism>
<evidence type="ECO:0000313" key="1">
    <source>
        <dbReference type="EMBL" id="KAH3789504.1"/>
    </source>
</evidence>